<dbReference type="Proteomes" id="UP001162992">
    <property type="component" value="Chromosome 22"/>
</dbReference>
<gene>
    <name evidence="1" type="ORF">O6H91_22G036600</name>
</gene>
<organism evidence="1 2">
    <name type="scientific">Diphasiastrum complanatum</name>
    <name type="common">Issler's clubmoss</name>
    <name type="synonym">Lycopodium complanatum</name>
    <dbReference type="NCBI Taxonomy" id="34168"/>
    <lineage>
        <taxon>Eukaryota</taxon>
        <taxon>Viridiplantae</taxon>
        <taxon>Streptophyta</taxon>
        <taxon>Embryophyta</taxon>
        <taxon>Tracheophyta</taxon>
        <taxon>Lycopodiopsida</taxon>
        <taxon>Lycopodiales</taxon>
        <taxon>Lycopodiaceae</taxon>
        <taxon>Lycopodioideae</taxon>
        <taxon>Diphasiastrum</taxon>
    </lineage>
</organism>
<accession>A0ACC2AEH1</accession>
<reference evidence="2" key="1">
    <citation type="journal article" date="2024" name="Proc. Natl. Acad. Sci. U.S.A.">
        <title>Extraordinary preservation of gene collinearity over three hundred million years revealed in homosporous lycophytes.</title>
        <authorList>
            <person name="Li C."/>
            <person name="Wickell D."/>
            <person name="Kuo L.Y."/>
            <person name="Chen X."/>
            <person name="Nie B."/>
            <person name="Liao X."/>
            <person name="Peng D."/>
            <person name="Ji J."/>
            <person name="Jenkins J."/>
            <person name="Williams M."/>
            <person name="Shu S."/>
            <person name="Plott C."/>
            <person name="Barry K."/>
            <person name="Rajasekar S."/>
            <person name="Grimwood J."/>
            <person name="Han X."/>
            <person name="Sun S."/>
            <person name="Hou Z."/>
            <person name="He W."/>
            <person name="Dai G."/>
            <person name="Sun C."/>
            <person name="Schmutz J."/>
            <person name="Leebens-Mack J.H."/>
            <person name="Li F.W."/>
            <person name="Wang L."/>
        </authorList>
    </citation>
    <scope>NUCLEOTIDE SEQUENCE [LARGE SCALE GENOMIC DNA]</scope>
    <source>
        <strain evidence="2">cv. PW_Plant_1</strain>
    </source>
</reference>
<dbReference type="EMBL" id="CM055113">
    <property type="protein sequence ID" value="KAJ7515973.1"/>
    <property type="molecule type" value="Genomic_DNA"/>
</dbReference>
<proteinExistence type="predicted"/>
<evidence type="ECO:0000313" key="1">
    <source>
        <dbReference type="EMBL" id="KAJ7515973.1"/>
    </source>
</evidence>
<keyword evidence="2" id="KW-1185">Reference proteome</keyword>
<name>A0ACC2AEH1_DIPCM</name>
<sequence>MAKLFQHKGVLYAHSPVSLSGGFKKMVLRLSEKAATNGAAGCQFNHMQILTLVCRQLESAAGGSACVAFPLNESTICTVCETSQYEAVQRAIENEKFELQVTVEKDDDDITSGTILRRAIQHGLVSSLLKQGWTSLDDDVLLMGNIATWEEGQPLLALSLEAVHLDKDDQLVFVFSPDVLCFRRAKPISVLPEAWRNKFSDGQIIDMTDILHCDNGDISHEFQCCVLPSMKQGHIAGIAKNLPENKGFYQRQLFWTCHYFSFCQYGIEVPKSCFYVNVLLQRPDGDNDNLWLPSSLILKKSGLMPAAPSVRCSKAACSLEHFRRSVAEWNFFNAGHICFEAYASEKNHVNQCVTWTTVSKTLLPPIQPGYGCTKGWNDAQFGSAEFGTELQTLTSSSLCSIKKFYRPKPFPNVTHGVKEEPKKKIHAVVTPPLQIKPFMPRVSLRQTIRGVQKAPTNITPMPFSRKEEHRQIEISYSKDKKISPIGVQKPPTNITPMHFSRKEEHRQIEISYSKDKKISPIGTLKIFHPGLLKFKRKTSSKGGDIMSKKSSSKKSLKGDDRCSKANAKSKVSGEGSCSAAGQIGRLHLSSQSGSSPGRAGSTIDKGSRSHRAASATNFEGSITDVHSNFNQVDKLRTSSPTLCNPIAAAHSESNTAVDALVYEKHAESRLKELNVTDLKNFLRSRKAKLSGRKEELIERIQQLLSK</sequence>
<evidence type="ECO:0000313" key="2">
    <source>
        <dbReference type="Proteomes" id="UP001162992"/>
    </source>
</evidence>
<comment type="caution">
    <text evidence="1">The sequence shown here is derived from an EMBL/GenBank/DDBJ whole genome shotgun (WGS) entry which is preliminary data.</text>
</comment>
<protein>
    <submittedName>
        <fullName evidence="1">Uncharacterized protein</fullName>
    </submittedName>
</protein>